<evidence type="ECO:0000256" key="1">
    <source>
        <dbReference type="SAM" id="MobiDB-lite"/>
    </source>
</evidence>
<dbReference type="GeneID" id="111114227"/>
<keyword evidence="2" id="KW-1185">Reference proteome</keyword>
<evidence type="ECO:0000313" key="3">
    <source>
        <dbReference type="RefSeq" id="XP_022308220.1"/>
    </source>
</evidence>
<dbReference type="OrthoDB" id="6132041at2759"/>
<protein>
    <submittedName>
        <fullName evidence="3">Uncharacterized protein LOC111114227</fullName>
    </submittedName>
</protein>
<feature type="compositionally biased region" description="Polar residues" evidence="1">
    <location>
        <begin position="10"/>
        <end position="47"/>
    </location>
</feature>
<evidence type="ECO:0000313" key="2">
    <source>
        <dbReference type="Proteomes" id="UP000694844"/>
    </source>
</evidence>
<proteinExistence type="predicted"/>
<feature type="compositionally biased region" description="Low complexity" evidence="1">
    <location>
        <begin position="53"/>
        <end position="63"/>
    </location>
</feature>
<dbReference type="RefSeq" id="XP_022308220.1">
    <property type="nucleotide sequence ID" value="XM_022452512.1"/>
</dbReference>
<dbReference type="AlphaFoldDB" id="A0A8B8BY33"/>
<name>A0A8B8BY33_CRAVI</name>
<feature type="compositionally biased region" description="Low complexity" evidence="1">
    <location>
        <begin position="323"/>
        <end position="336"/>
    </location>
</feature>
<feature type="compositionally biased region" description="Polar residues" evidence="1">
    <location>
        <begin position="64"/>
        <end position="74"/>
    </location>
</feature>
<gene>
    <name evidence="3" type="primary">LOC111114227</name>
</gene>
<feature type="region of interest" description="Disordered" evidence="1">
    <location>
        <begin position="1"/>
        <end position="81"/>
    </location>
</feature>
<sequence>MASGPKKQRIVSTDSEESLSSNHSDISHIEGSTSSKDVTIVSTPESDTGNEESSPNSRKQSSSQGFMTDSSDNGHYSKIPHNLSNWERTHIEKLNIKVSFQPDISPLQLISRQIQKTGLEISEVRRKDSDEEEKKIASLVKYVQQSKFMEMLAKLNYTTFDELSRNSLKGLDMYADDRYLCSFIPDGLPESLKLWFYRFHAHGKMFAYILHKMVENKEGGVQNYECHFQHLFDTFAKMFGMISVVSFVPCLQMQKMNIMDTEVCGAPDIVYSRHCLKPPADNEMKNSCIVAICEVKKERPLIKDETSPPSSKTREKSRRQISTEEVSSSSASGSTAVKKRFPHMSDKLVGQHGGELLFNYQQSNRCDLIIGLVIQETHVTFTALEMTDFQYQRIKEGKIKHSEKDRPVFTFTKAYDYLKEEDLVNIIEPLIRLGFEQDK</sequence>
<dbReference type="KEGG" id="cvn:111114227"/>
<organism evidence="2 3">
    <name type="scientific">Crassostrea virginica</name>
    <name type="common">Eastern oyster</name>
    <dbReference type="NCBI Taxonomy" id="6565"/>
    <lineage>
        <taxon>Eukaryota</taxon>
        <taxon>Metazoa</taxon>
        <taxon>Spiralia</taxon>
        <taxon>Lophotrochozoa</taxon>
        <taxon>Mollusca</taxon>
        <taxon>Bivalvia</taxon>
        <taxon>Autobranchia</taxon>
        <taxon>Pteriomorphia</taxon>
        <taxon>Ostreida</taxon>
        <taxon>Ostreoidea</taxon>
        <taxon>Ostreidae</taxon>
        <taxon>Crassostrea</taxon>
    </lineage>
</organism>
<reference evidence="3" key="1">
    <citation type="submission" date="2025-08" db="UniProtKB">
        <authorList>
            <consortium name="RefSeq"/>
        </authorList>
    </citation>
    <scope>IDENTIFICATION</scope>
    <source>
        <tissue evidence="3">Whole sample</tissue>
    </source>
</reference>
<feature type="region of interest" description="Disordered" evidence="1">
    <location>
        <begin position="302"/>
        <end position="337"/>
    </location>
</feature>
<accession>A0A8B8BY33</accession>
<dbReference type="Proteomes" id="UP000694844">
    <property type="component" value="Chromosome 9"/>
</dbReference>